<evidence type="ECO:0000313" key="4">
    <source>
        <dbReference type="Proteomes" id="UP001283361"/>
    </source>
</evidence>
<dbReference type="PANTHER" id="PTHR12957:SF2">
    <property type="entry name" value="INTEGRATOR COMPLEX SUBUNIT 6"/>
    <property type="match status" value="1"/>
</dbReference>
<reference evidence="3" key="1">
    <citation type="journal article" date="2023" name="G3 (Bethesda)">
        <title>A reference genome for the long-term kleptoplast-retaining sea slug Elysia crispata morphotype clarki.</title>
        <authorList>
            <person name="Eastman K.E."/>
            <person name="Pendleton A.L."/>
            <person name="Shaikh M.A."/>
            <person name="Suttiyut T."/>
            <person name="Ogas R."/>
            <person name="Tomko P."/>
            <person name="Gavelis G."/>
            <person name="Widhalm J.R."/>
            <person name="Wisecaver J.H."/>
        </authorList>
    </citation>
    <scope>NUCLEOTIDE SEQUENCE</scope>
    <source>
        <strain evidence="3">ECLA1</strain>
    </source>
</reference>
<sequence length="925" mass="104094">MTIILFLVDTSASMNQRTYLGTALIDVAKAAVENFMKSRSRDANSRWDRYMLLTFEDPPANVKAGWKESHLTFASELKNLRATGLSSLGPSLKHAFDLLNLNRMTSGIETYGQGRSPFYNESTVIIVITDGGHLTTQSGIQTELNLPMNSVVPGAELTKEPFRWDQRIFSLVMRLPASVPPDVSAFPFIPSAENTAIDVMCEVTGGRSYAVYSQKMLNAAIESLVQKVQCGVVINFEKFGPDPPPVNEVSRMENGQDANGSAKENQDTNKQILLEDTDDKKLNSNSNGSNIQQLQAWHSCRKLIYVPRSAQKGHCTGHWPIPEGYWPDITSPSLPPRTAHPMVQFSCQPSEPLVIENLPFDKYELEPSPLTQYILERRQPNTCWQVFVANSSKFHELCHPFGYLKASSSLTTVNLFVMPYNYPVLLPLLEELFKAHNLKPNQQWRQRFESYLKTMPGYYAPNLRRALARMGAPNLVSDNMDNCLSYSVITYLKKLKNQARMEMDRLNASIGQKLSQHENIRVNTRSKTSILQRKDFNQLLANVGGNLAGLKQELQQDYSGFTLAVEDPDIKPQTYRNPFDISRKSLLDQISRMRNNFLRTSLNSESLIDLDERHRVPIGQMGNYQEVLKRQPPALRELESTPTRLHMFGNPFKVNKQLTVDEAEEAIVIGTSPRKRSASESPPNSPNRKRKPGPLPRDVPYRRPSTPSLTPPSSPAPSLSSSIDLDSESEDTPLQIITDSDDESSALGSDGEETSSGGTTFHQHNKSSSKLTNNGSNRNHTKNNHIHHSLSDSAKSSGEEEKFSLSSSTFESIGKDLDLLPPLPLLSGSGLSPKDYQLLVYNRQLKILVTKEVKRPGRNHSKLFEQLTSIRGSLKMQIDFVREIIHEAKRFKRKFLVQELEKYIQNMSNRNNSKLNNFNSKSHLS</sequence>
<feature type="domain" description="VWFA" evidence="2">
    <location>
        <begin position="3"/>
        <end position="131"/>
    </location>
</feature>
<dbReference type="Proteomes" id="UP001283361">
    <property type="component" value="Unassembled WGS sequence"/>
</dbReference>
<dbReference type="Gene3D" id="3.40.50.410">
    <property type="entry name" value="von Willebrand factor, type A domain"/>
    <property type="match status" value="1"/>
</dbReference>
<dbReference type="Pfam" id="PF15300">
    <property type="entry name" value="INT_SG_DDX_CT_C"/>
    <property type="match status" value="1"/>
</dbReference>
<accession>A0AAE0ZIB4</accession>
<dbReference type="InterPro" id="IPR002035">
    <property type="entry name" value="VWF_A"/>
</dbReference>
<feature type="compositionally biased region" description="Basic residues" evidence="1">
    <location>
        <begin position="779"/>
        <end position="788"/>
    </location>
</feature>
<dbReference type="CDD" id="cd00198">
    <property type="entry name" value="vWFA"/>
    <property type="match status" value="1"/>
</dbReference>
<evidence type="ECO:0000256" key="1">
    <source>
        <dbReference type="SAM" id="MobiDB-lite"/>
    </source>
</evidence>
<dbReference type="GO" id="GO:0032039">
    <property type="term" value="C:integrator complex"/>
    <property type="evidence" value="ECO:0007669"/>
    <property type="project" value="TreeGrafter"/>
</dbReference>
<protein>
    <recommendedName>
        <fullName evidence="2">VWFA domain-containing protein</fullName>
    </recommendedName>
</protein>
<organism evidence="3 4">
    <name type="scientific">Elysia crispata</name>
    <name type="common">lettuce slug</name>
    <dbReference type="NCBI Taxonomy" id="231223"/>
    <lineage>
        <taxon>Eukaryota</taxon>
        <taxon>Metazoa</taxon>
        <taxon>Spiralia</taxon>
        <taxon>Lophotrochozoa</taxon>
        <taxon>Mollusca</taxon>
        <taxon>Gastropoda</taxon>
        <taxon>Heterobranchia</taxon>
        <taxon>Euthyneura</taxon>
        <taxon>Panpulmonata</taxon>
        <taxon>Sacoglossa</taxon>
        <taxon>Placobranchoidea</taxon>
        <taxon>Plakobranchidae</taxon>
        <taxon>Elysia</taxon>
    </lineage>
</organism>
<comment type="caution">
    <text evidence="3">The sequence shown here is derived from an EMBL/GenBank/DDBJ whole genome shotgun (WGS) entry which is preliminary data.</text>
</comment>
<dbReference type="GO" id="GO:0034472">
    <property type="term" value="P:snRNA 3'-end processing"/>
    <property type="evidence" value="ECO:0007669"/>
    <property type="project" value="TreeGrafter"/>
</dbReference>
<dbReference type="FunFam" id="3.40.50.410:FF:000010">
    <property type="entry name" value="Integrator complex subunit 6 like"/>
    <property type="match status" value="1"/>
</dbReference>
<dbReference type="Pfam" id="PF25462">
    <property type="entry name" value="Beta-barrel_INTS6"/>
    <property type="match status" value="1"/>
</dbReference>
<keyword evidence="4" id="KW-1185">Reference proteome</keyword>
<proteinExistence type="predicted"/>
<dbReference type="EMBL" id="JAWDGP010003874">
    <property type="protein sequence ID" value="KAK3769954.1"/>
    <property type="molecule type" value="Genomic_DNA"/>
</dbReference>
<evidence type="ECO:0000259" key="2">
    <source>
        <dbReference type="PROSITE" id="PS50234"/>
    </source>
</evidence>
<dbReference type="PROSITE" id="PS50234">
    <property type="entry name" value="VWFA"/>
    <property type="match status" value="1"/>
</dbReference>
<name>A0AAE0ZIB4_9GAST</name>
<feature type="region of interest" description="Disordered" evidence="1">
    <location>
        <begin position="243"/>
        <end position="269"/>
    </location>
</feature>
<dbReference type="SMART" id="SM00327">
    <property type="entry name" value="VWA"/>
    <property type="match status" value="1"/>
</dbReference>
<dbReference type="InterPro" id="IPR057413">
    <property type="entry name" value="Beta-barrel_INTS6"/>
</dbReference>
<dbReference type="InterPro" id="IPR051113">
    <property type="entry name" value="Integrator_subunit6"/>
</dbReference>
<dbReference type="AlphaFoldDB" id="A0AAE0ZIB4"/>
<feature type="region of interest" description="Disordered" evidence="1">
    <location>
        <begin position="668"/>
        <end position="803"/>
    </location>
</feature>
<dbReference type="SUPFAM" id="SSF53300">
    <property type="entry name" value="vWA-like"/>
    <property type="match status" value="1"/>
</dbReference>
<evidence type="ECO:0000313" key="3">
    <source>
        <dbReference type="EMBL" id="KAK3769954.1"/>
    </source>
</evidence>
<dbReference type="Pfam" id="PF13519">
    <property type="entry name" value="VWA_2"/>
    <property type="match status" value="1"/>
</dbReference>
<dbReference type="InterPro" id="IPR036465">
    <property type="entry name" value="vWFA_dom_sf"/>
</dbReference>
<gene>
    <name evidence="3" type="ORF">RRG08_048164</name>
</gene>
<dbReference type="PANTHER" id="PTHR12957">
    <property type="entry name" value="DEAD/H BOX POLYPEPTIDE 26/DICE1-RELATED"/>
    <property type="match status" value="1"/>
</dbReference>
<feature type="compositionally biased region" description="Polar residues" evidence="1">
    <location>
        <begin position="766"/>
        <end position="778"/>
    </location>
</feature>
<dbReference type="InterPro" id="IPR029307">
    <property type="entry name" value="INT_SG_DDX_CT_C"/>
</dbReference>
<feature type="compositionally biased region" description="Polar residues" evidence="1">
    <location>
        <begin position="256"/>
        <end position="269"/>
    </location>
</feature>